<evidence type="ECO:0000313" key="1">
    <source>
        <dbReference type="EMBL" id="ADG70053.1"/>
    </source>
</evidence>
<dbReference type="EMBL" id="CP001745">
    <property type="protein sequence ID" value="ADG70053.1"/>
    <property type="molecule type" value="Genomic_DNA"/>
</dbReference>
<dbReference type="OrthoDB" id="241975at2"/>
<dbReference type="AlphaFoldDB" id="D5SZD3"/>
<keyword evidence="1" id="KW-0614">Plasmid</keyword>
<geneLocation type="plasmid" evidence="1 2">
    <name>pPLIM01</name>
</geneLocation>
<dbReference type="HOGENOM" id="CLU_806210_0_0_0"/>
<name>D5SZD3_PLAL2</name>
<accession>D5SZD3</accession>
<evidence type="ECO:0000313" key="2">
    <source>
        <dbReference type="Proteomes" id="UP000002220"/>
    </source>
</evidence>
<reference evidence="1 2" key="1">
    <citation type="journal article" date="2010" name="Stand. Genomic Sci.">
        <title>Complete genome sequence of Planctomyces limnophilus type strain (Mu 290).</title>
        <authorList>
            <person name="Labutti K."/>
            <person name="Sikorski J."/>
            <person name="Schneider S."/>
            <person name="Nolan M."/>
            <person name="Lucas S."/>
            <person name="Glavina Del Rio T."/>
            <person name="Tice H."/>
            <person name="Cheng J.F."/>
            <person name="Goodwin L."/>
            <person name="Pitluck S."/>
            <person name="Liolios K."/>
            <person name="Ivanova N."/>
            <person name="Mavromatis K."/>
            <person name="Mikhailova N."/>
            <person name="Pati A."/>
            <person name="Chen A."/>
            <person name="Palaniappan K."/>
            <person name="Land M."/>
            <person name="Hauser L."/>
            <person name="Chang Y.J."/>
            <person name="Jeffries C.D."/>
            <person name="Tindall B.J."/>
            <person name="Rohde M."/>
            <person name="Goker M."/>
            <person name="Woyke T."/>
            <person name="Bristow J."/>
            <person name="Eisen J.A."/>
            <person name="Markowitz V."/>
            <person name="Hugenholtz P."/>
            <person name="Kyrpides N.C."/>
            <person name="Klenk H.P."/>
            <person name="Lapidus A."/>
        </authorList>
    </citation>
    <scope>NUCLEOTIDE SEQUENCE [LARGE SCALE GENOMIC DNA]</scope>
    <source>
        <strain evidence="2">ATCC 43296 / DSM 3776 / IFAM 1008 / Mu 290</strain>
        <plasmid evidence="1">pPLIM01</plasmid>
    </source>
</reference>
<proteinExistence type="predicted"/>
<protein>
    <submittedName>
        <fullName evidence="1">Uncharacterized protein</fullName>
    </submittedName>
</protein>
<sequence precursor="true">MPVWLIRLIITLIISSLLCVAVGAIGLLMPGTPPVNYGLAAGWRESFAEVLRETPRSFSDVIGESSDAASKDVRLYRAALFVESPAKPFGQQFRTINQGTGDCVAQGVRTALRTTMSVKAAKGERKVVEPFAPYIFGTTRKLVSRWPCGAAGADPSAAMVAFEQYGIVTEEEAGVPYSGALANRWACTGPPDALLKIGKQRAGSSFPIRSAEELCQAINNGYACTWATGMKPARYEERDGRWVVTRWGGWAHQMAITDFDGSRSSDLSRKYFNVWNSHSEDPRISGHPLPLGDEPPGSFWMTWKDIDRFIKSGDSVVYAISDVQGFEADDVGSLLKNLFQESAR</sequence>
<organism evidence="1 2">
    <name type="scientific">Planctopirus limnophila (strain ATCC 43296 / DSM 3776 / IFAM 1008 / Mu 290)</name>
    <name type="common">Planctomyces limnophilus</name>
    <dbReference type="NCBI Taxonomy" id="521674"/>
    <lineage>
        <taxon>Bacteria</taxon>
        <taxon>Pseudomonadati</taxon>
        <taxon>Planctomycetota</taxon>
        <taxon>Planctomycetia</taxon>
        <taxon>Planctomycetales</taxon>
        <taxon>Planctomycetaceae</taxon>
        <taxon>Planctopirus</taxon>
    </lineage>
</organism>
<gene>
    <name evidence="1" type="ordered locus">Plim_4246</name>
</gene>
<dbReference type="Proteomes" id="UP000002220">
    <property type="component" value="Plasmid pPLIM01"/>
</dbReference>
<dbReference type="eggNOG" id="COG4870">
    <property type="taxonomic scope" value="Bacteria"/>
</dbReference>
<keyword evidence="2" id="KW-1185">Reference proteome</keyword>
<dbReference type="KEGG" id="plm:Plim_4246"/>
<dbReference type="RefSeq" id="WP_013112484.1">
    <property type="nucleotide sequence ID" value="NC_014149.1"/>
</dbReference>